<evidence type="ECO:0000313" key="2">
    <source>
        <dbReference type="EnsemblMetazoa" id="BGLB023510-PA"/>
    </source>
</evidence>
<dbReference type="VEuPathDB" id="VectorBase:BGLAX_041752"/>
<gene>
    <name evidence="2" type="primary">106079690</name>
</gene>
<dbReference type="KEGG" id="bgt:106079690"/>
<dbReference type="EnsemblMetazoa" id="BGLB023510-RA">
    <property type="protein sequence ID" value="BGLB023510-PA"/>
    <property type="gene ID" value="BGLB023510"/>
</dbReference>
<feature type="compositionally biased region" description="Polar residues" evidence="1">
    <location>
        <begin position="15"/>
        <end position="25"/>
    </location>
</feature>
<reference evidence="2" key="1">
    <citation type="submission" date="2020-05" db="UniProtKB">
        <authorList>
            <consortium name="EnsemblMetazoa"/>
        </authorList>
    </citation>
    <scope>IDENTIFICATION</scope>
    <source>
        <strain evidence="2">BB02</strain>
    </source>
</reference>
<dbReference type="AlphaFoldDB" id="A0A2C9KTZ2"/>
<feature type="compositionally biased region" description="Pro residues" evidence="1">
    <location>
        <begin position="1"/>
        <end position="10"/>
    </location>
</feature>
<dbReference type="VEuPathDB" id="VectorBase:BGLB023510"/>
<evidence type="ECO:0000256" key="1">
    <source>
        <dbReference type="SAM" id="MobiDB-lite"/>
    </source>
</evidence>
<accession>A0A2C9KTZ2</accession>
<organism evidence="2 3">
    <name type="scientific">Biomphalaria glabrata</name>
    <name type="common">Bloodfluke planorb</name>
    <name type="synonym">Freshwater snail</name>
    <dbReference type="NCBI Taxonomy" id="6526"/>
    <lineage>
        <taxon>Eukaryota</taxon>
        <taxon>Metazoa</taxon>
        <taxon>Spiralia</taxon>
        <taxon>Lophotrochozoa</taxon>
        <taxon>Mollusca</taxon>
        <taxon>Gastropoda</taxon>
        <taxon>Heterobranchia</taxon>
        <taxon>Euthyneura</taxon>
        <taxon>Panpulmonata</taxon>
        <taxon>Hygrophila</taxon>
        <taxon>Lymnaeoidea</taxon>
        <taxon>Planorbidae</taxon>
        <taxon>Biomphalaria</taxon>
    </lineage>
</organism>
<protein>
    <submittedName>
        <fullName evidence="2">Uncharacterized protein</fullName>
    </submittedName>
</protein>
<dbReference type="Proteomes" id="UP000076420">
    <property type="component" value="Unassembled WGS sequence"/>
</dbReference>
<sequence>MTDPAQPQPAPAATLTGTQPSSMASSLGIDDPRVEITADYLLRRYRQKPDRWVKFYNNSDNHNALIDFFNNQEREVVIFVCTPAAIDMSFSWPDDPHNIFR</sequence>
<evidence type="ECO:0000313" key="3">
    <source>
        <dbReference type="Proteomes" id="UP000076420"/>
    </source>
</evidence>
<feature type="region of interest" description="Disordered" evidence="1">
    <location>
        <begin position="1"/>
        <end position="30"/>
    </location>
</feature>
<name>A0A2C9KTZ2_BIOGL</name>
<proteinExistence type="predicted"/>